<evidence type="ECO:0000313" key="3">
    <source>
        <dbReference type="Proteomes" id="UP001623290"/>
    </source>
</evidence>
<organism evidence="2 3">
    <name type="scientific">Thioclava litoralis</name>
    <dbReference type="NCBI Taxonomy" id="3076557"/>
    <lineage>
        <taxon>Bacteria</taxon>
        <taxon>Pseudomonadati</taxon>
        <taxon>Pseudomonadota</taxon>
        <taxon>Alphaproteobacteria</taxon>
        <taxon>Rhodobacterales</taxon>
        <taxon>Paracoccaceae</taxon>
        <taxon>Thioclava</taxon>
    </lineage>
</organism>
<keyword evidence="3" id="KW-1185">Reference proteome</keyword>
<dbReference type="Proteomes" id="UP001623290">
    <property type="component" value="Chromosome"/>
</dbReference>
<dbReference type="EMBL" id="CP135443">
    <property type="protein sequence ID" value="WRY34240.1"/>
    <property type="molecule type" value="Genomic_DNA"/>
</dbReference>
<dbReference type="Pfam" id="PF06568">
    <property type="entry name" value="YjiS-like"/>
    <property type="match status" value="1"/>
</dbReference>
<accession>A0ABZ1E0N1</accession>
<proteinExistence type="predicted"/>
<protein>
    <submittedName>
        <fullName evidence="2">DUF1127 domain-containing protein</fullName>
    </submittedName>
</protein>
<evidence type="ECO:0000313" key="2">
    <source>
        <dbReference type="EMBL" id="WRY34240.1"/>
    </source>
</evidence>
<name>A0ABZ1E0N1_9RHOB</name>
<dbReference type="InterPro" id="IPR009506">
    <property type="entry name" value="YjiS-like"/>
</dbReference>
<sequence>MSLQSTNRIELRTVRPGFFQQIIDLVANWNDRRMTRIALSKLTDRELNDIGLTRIDISNIR</sequence>
<reference evidence="2 3" key="1">
    <citation type="submission" date="2023-09" db="EMBL/GenBank/DDBJ databases">
        <title>Thioclava shenzhenensis sp. nov., a multidrug resistant bacteria-antagonizing species isolated from coastal seawater.</title>
        <authorList>
            <person name="Long M."/>
        </authorList>
    </citation>
    <scope>NUCLEOTIDE SEQUENCE [LARGE SCALE GENOMIC DNA]</scope>
    <source>
        <strain evidence="2 3">FTW29</strain>
    </source>
</reference>
<gene>
    <name evidence="2" type="ORF">RPE78_02825</name>
</gene>
<dbReference type="RefSeq" id="WP_339107981.1">
    <property type="nucleotide sequence ID" value="NZ_CP135443.1"/>
</dbReference>
<evidence type="ECO:0000259" key="1">
    <source>
        <dbReference type="Pfam" id="PF06568"/>
    </source>
</evidence>
<feature type="domain" description="YjiS-like" evidence="1">
    <location>
        <begin position="23"/>
        <end position="57"/>
    </location>
</feature>